<sequence>MASCWRSQAVLKVFQRCVCRHQTPVRTLSFLAVRQGRVAETLLERAQVTCLVRVPENRQKITFSKTPRKFIACHKEDGVSPDFRVIYENNMNRYHFWGQLCVNVLAVPIYGLSIRMIVLNWQLQDFSIESGLVLASAYIAVYSILVFGVNGLCRRSIRRMYANEDATEFAAVVQDWKMMRKTVHFDLSAAKRVPPDSIWGSFFGNVIIKRKRYLISATDFVVPKFYNLLMGYDLQRSIDLDIIKDIDIKDVLPRRKPSKGAKG</sequence>
<organism evidence="2 3">
    <name type="scientific">Littorina saxatilis</name>
    <dbReference type="NCBI Taxonomy" id="31220"/>
    <lineage>
        <taxon>Eukaryota</taxon>
        <taxon>Metazoa</taxon>
        <taxon>Spiralia</taxon>
        <taxon>Lophotrochozoa</taxon>
        <taxon>Mollusca</taxon>
        <taxon>Gastropoda</taxon>
        <taxon>Caenogastropoda</taxon>
        <taxon>Littorinimorpha</taxon>
        <taxon>Littorinoidea</taxon>
        <taxon>Littorinidae</taxon>
        <taxon>Littorina</taxon>
    </lineage>
</organism>
<proteinExistence type="predicted"/>
<keyword evidence="3" id="KW-1185">Reference proteome</keyword>
<evidence type="ECO:0000313" key="2">
    <source>
        <dbReference type="EMBL" id="KAK7114885.1"/>
    </source>
</evidence>
<dbReference type="Proteomes" id="UP001374579">
    <property type="component" value="Unassembled WGS sequence"/>
</dbReference>
<keyword evidence="1" id="KW-1133">Transmembrane helix</keyword>
<keyword evidence="1" id="KW-0472">Membrane</keyword>
<name>A0AAN9C0T1_9CAEN</name>
<feature type="transmembrane region" description="Helical" evidence="1">
    <location>
        <begin position="131"/>
        <end position="153"/>
    </location>
</feature>
<evidence type="ECO:0000256" key="1">
    <source>
        <dbReference type="SAM" id="Phobius"/>
    </source>
</evidence>
<comment type="caution">
    <text evidence="2">The sequence shown here is derived from an EMBL/GenBank/DDBJ whole genome shotgun (WGS) entry which is preliminary data.</text>
</comment>
<reference evidence="2 3" key="1">
    <citation type="submission" date="2024-02" db="EMBL/GenBank/DDBJ databases">
        <title>Chromosome-scale genome assembly of the rough periwinkle Littorina saxatilis.</title>
        <authorList>
            <person name="De Jode A."/>
            <person name="Faria R."/>
            <person name="Formenti G."/>
            <person name="Sims Y."/>
            <person name="Smith T.P."/>
            <person name="Tracey A."/>
            <person name="Wood J.M.D."/>
            <person name="Zagrodzka Z.B."/>
            <person name="Johannesson K."/>
            <person name="Butlin R.K."/>
            <person name="Leder E.H."/>
        </authorList>
    </citation>
    <scope>NUCLEOTIDE SEQUENCE [LARGE SCALE GENOMIC DNA]</scope>
    <source>
        <strain evidence="2">Snail1</strain>
        <tissue evidence="2">Muscle</tissue>
    </source>
</reference>
<evidence type="ECO:0000313" key="3">
    <source>
        <dbReference type="Proteomes" id="UP001374579"/>
    </source>
</evidence>
<gene>
    <name evidence="2" type="ORF">V1264_000866</name>
</gene>
<feature type="transmembrane region" description="Helical" evidence="1">
    <location>
        <begin position="100"/>
        <end position="119"/>
    </location>
</feature>
<dbReference type="AlphaFoldDB" id="A0AAN9C0T1"/>
<keyword evidence="1" id="KW-0812">Transmembrane</keyword>
<accession>A0AAN9C0T1</accession>
<protein>
    <submittedName>
        <fullName evidence="2">Uncharacterized protein</fullName>
    </submittedName>
</protein>
<dbReference type="EMBL" id="JBAMIC010000001">
    <property type="protein sequence ID" value="KAK7114885.1"/>
    <property type="molecule type" value="Genomic_DNA"/>
</dbReference>